<protein>
    <submittedName>
        <fullName evidence="2">Uncharacterized protein</fullName>
    </submittedName>
</protein>
<evidence type="ECO:0000256" key="1">
    <source>
        <dbReference type="SAM" id="SignalP"/>
    </source>
</evidence>
<proteinExistence type="predicted"/>
<name>A0A1N6EI49_9BACT</name>
<evidence type="ECO:0000313" key="2">
    <source>
        <dbReference type="EMBL" id="SIN82680.1"/>
    </source>
</evidence>
<evidence type="ECO:0000313" key="3">
    <source>
        <dbReference type="Proteomes" id="UP000185221"/>
    </source>
</evidence>
<dbReference type="EMBL" id="FSRC01000001">
    <property type="protein sequence ID" value="SIN82680.1"/>
    <property type="molecule type" value="Genomic_DNA"/>
</dbReference>
<dbReference type="OrthoDB" id="825355at2"/>
<keyword evidence="3" id="KW-1185">Reference proteome</keyword>
<feature type="chain" id="PRO_5012093937" evidence="1">
    <location>
        <begin position="21"/>
        <end position="180"/>
    </location>
</feature>
<accession>A0A1N6EI49</accession>
<dbReference type="AlphaFoldDB" id="A0A1N6EI49"/>
<gene>
    <name evidence="2" type="ORF">SAMN05444394_2185</name>
</gene>
<dbReference type="Proteomes" id="UP000185221">
    <property type="component" value="Unassembled WGS sequence"/>
</dbReference>
<keyword evidence="1" id="KW-0732">Signal</keyword>
<sequence>MKTSFLLIALLIGSVISTNAQESSWELPKINIPLVSEGEEIANLGVEKSLEYADLKVGSRSYRILLNNSSKKCKIIDLESDKVLAEGKSLNSYQLANLTFTDGEVLNFEKKKKKEGYDIIGPSGLLFSVENRGVASVEVTNEKELIAQSIFVFKRLRDLYRQTPDVYNYYTDYYSSLYNR</sequence>
<organism evidence="2 3">
    <name type="scientific">Algoriphagus halophilus</name>
    <dbReference type="NCBI Taxonomy" id="226505"/>
    <lineage>
        <taxon>Bacteria</taxon>
        <taxon>Pseudomonadati</taxon>
        <taxon>Bacteroidota</taxon>
        <taxon>Cytophagia</taxon>
        <taxon>Cytophagales</taxon>
        <taxon>Cyclobacteriaceae</taxon>
        <taxon>Algoriphagus</taxon>
    </lineage>
</organism>
<feature type="signal peptide" evidence="1">
    <location>
        <begin position="1"/>
        <end position="20"/>
    </location>
</feature>
<dbReference type="RefSeq" id="WP_074224841.1">
    <property type="nucleotide sequence ID" value="NZ_FSRC01000001.1"/>
</dbReference>
<reference evidence="3" key="1">
    <citation type="submission" date="2016-11" db="EMBL/GenBank/DDBJ databases">
        <authorList>
            <person name="Varghese N."/>
            <person name="Submissions S."/>
        </authorList>
    </citation>
    <scope>NUCLEOTIDE SEQUENCE [LARGE SCALE GENOMIC DNA]</scope>
    <source>
        <strain evidence="3">DSM 15292</strain>
    </source>
</reference>